<keyword evidence="1" id="KW-0255">Endonuclease</keyword>
<name>A0ABW2ZGB5_9SPHI</name>
<keyword evidence="2" id="KW-1185">Reference proteome</keyword>
<dbReference type="EMBL" id="JBHTIA010000006">
    <property type="protein sequence ID" value="MFD0765265.1"/>
    <property type="molecule type" value="Genomic_DNA"/>
</dbReference>
<reference evidence="2" key="1">
    <citation type="journal article" date="2019" name="Int. J. Syst. Evol. Microbiol.">
        <title>The Global Catalogue of Microorganisms (GCM) 10K type strain sequencing project: providing services to taxonomists for standard genome sequencing and annotation.</title>
        <authorList>
            <consortium name="The Broad Institute Genomics Platform"/>
            <consortium name="The Broad Institute Genome Sequencing Center for Infectious Disease"/>
            <person name="Wu L."/>
            <person name="Ma J."/>
        </authorList>
    </citation>
    <scope>NUCLEOTIDE SEQUENCE [LARGE SCALE GENOMIC DNA]</scope>
    <source>
        <strain evidence="2">CCUG 60742</strain>
    </source>
</reference>
<dbReference type="Proteomes" id="UP001597073">
    <property type="component" value="Unassembled WGS sequence"/>
</dbReference>
<gene>
    <name evidence="1" type="ORF">ACFQZI_10415</name>
</gene>
<comment type="caution">
    <text evidence="1">The sequence shown here is derived from an EMBL/GenBank/DDBJ whole genome shotgun (WGS) entry which is preliminary data.</text>
</comment>
<dbReference type="GO" id="GO:0004519">
    <property type="term" value="F:endonuclease activity"/>
    <property type="evidence" value="ECO:0007669"/>
    <property type="project" value="UniProtKB-KW"/>
</dbReference>
<evidence type="ECO:0000313" key="1">
    <source>
        <dbReference type="EMBL" id="MFD0765265.1"/>
    </source>
</evidence>
<sequence length="124" mass="14448">MNKYRYPLIVLSRRIANVGKENEIQESVGTKVNPEIPGHGTYGGLLFDPRWRARRAQILARDKDKCVVCSKGDELQVHHRQYHFIKKATCFKPPWDYEDHLLITLCKSCHHRGHSKFKVPIVNI</sequence>
<organism evidence="1 2">
    <name type="scientific">Mucilaginibacter lutimaris</name>
    <dbReference type="NCBI Taxonomy" id="931629"/>
    <lineage>
        <taxon>Bacteria</taxon>
        <taxon>Pseudomonadati</taxon>
        <taxon>Bacteroidota</taxon>
        <taxon>Sphingobacteriia</taxon>
        <taxon>Sphingobacteriales</taxon>
        <taxon>Sphingobacteriaceae</taxon>
        <taxon>Mucilaginibacter</taxon>
    </lineage>
</organism>
<accession>A0ABW2ZGB5</accession>
<keyword evidence="1" id="KW-0540">Nuclease</keyword>
<keyword evidence="1" id="KW-0378">Hydrolase</keyword>
<evidence type="ECO:0000313" key="2">
    <source>
        <dbReference type="Proteomes" id="UP001597073"/>
    </source>
</evidence>
<dbReference type="RefSeq" id="WP_377142195.1">
    <property type="nucleotide sequence ID" value="NZ_JBHTIA010000006.1"/>
</dbReference>
<protein>
    <submittedName>
        <fullName evidence="1">HNH endonuclease</fullName>
    </submittedName>
</protein>
<proteinExistence type="predicted"/>